<dbReference type="AlphaFoldDB" id="A0A379T5Q2"/>
<dbReference type="InterPro" id="IPR027368">
    <property type="entry name" value="MnmE_dom2"/>
</dbReference>
<evidence type="ECO:0000259" key="1">
    <source>
        <dbReference type="Pfam" id="PF12631"/>
    </source>
</evidence>
<dbReference type="Proteomes" id="UP000254762">
    <property type="component" value="Unassembled WGS sequence"/>
</dbReference>
<dbReference type="SUPFAM" id="SSF116878">
    <property type="entry name" value="TrmE connector domain"/>
    <property type="match status" value="1"/>
</dbReference>
<dbReference type="Gene3D" id="1.20.120.430">
    <property type="entry name" value="tRNA modification GTPase MnmE domain 2"/>
    <property type="match status" value="1"/>
</dbReference>
<keyword evidence="2" id="KW-0378">Hydrolase</keyword>
<evidence type="ECO:0000313" key="3">
    <source>
        <dbReference type="Proteomes" id="UP000254762"/>
    </source>
</evidence>
<name>A0A379T5Q2_SALER</name>
<dbReference type="PANTHER" id="PTHR42714:SF2">
    <property type="entry name" value="TRNA MODIFICATION GTPASE GTPBP3, MITOCHONDRIAL"/>
    <property type="match status" value="1"/>
</dbReference>
<dbReference type="Pfam" id="PF12631">
    <property type="entry name" value="MnmE_helical"/>
    <property type="match status" value="1"/>
</dbReference>
<dbReference type="PANTHER" id="PTHR42714">
    <property type="entry name" value="TRNA MODIFICATION GTPASE GTPBP3"/>
    <property type="match status" value="1"/>
</dbReference>
<sequence>MVDGTTTDAVDPGDIWPDFIARLPKNLPITVVRNKADITGEMLGISEVSEVNGHSLVRLSARTGEGVDVLRNHLKQSMGFDTNMEGGFLARRRHLQALAEAAEHLEQGKAQLLGAWAGELLAEELRLAQQSLSEITGEFTSDDLLGRIFSSFCIGK</sequence>
<dbReference type="Gene3D" id="3.40.50.300">
    <property type="entry name" value="P-loop containing nucleotide triphosphate hydrolases"/>
    <property type="match status" value="1"/>
</dbReference>
<evidence type="ECO:0000313" key="2">
    <source>
        <dbReference type="EMBL" id="SUG35874.1"/>
    </source>
</evidence>
<organism evidence="2 3">
    <name type="scientific">Salmonella enterica subsp. arizonae</name>
    <dbReference type="NCBI Taxonomy" id="59203"/>
    <lineage>
        <taxon>Bacteria</taxon>
        <taxon>Pseudomonadati</taxon>
        <taxon>Pseudomonadota</taxon>
        <taxon>Gammaproteobacteria</taxon>
        <taxon>Enterobacterales</taxon>
        <taxon>Enterobacteriaceae</taxon>
        <taxon>Salmonella</taxon>
    </lineage>
</organism>
<gene>
    <name evidence="2" type="primary">trmE_1</name>
    <name evidence="2" type="ORF">NCTC7304_05484</name>
</gene>
<dbReference type="GO" id="GO:0016787">
    <property type="term" value="F:hydrolase activity"/>
    <property type="evidence" value="ECO:0007669"/>
    <property type="project" value="UniProtKB-KW"/>
</dbReference>
<dbReference type="InterPro" id="IPR027417">
    <property type="entry name" value="P-loop_NTPase"/>
</dbReference>
<protein>
    <submittedName>
        <fullName evidence="2">tRNA modification GTPase TrmE</fullName>
        <ecNumber evidence="2">3.6.-.-</ecNumber>
    </submittedName>
</protein>
<reference evidence="2 3" key="1">
    <citation type="submission" date="2018-06" db="EMBL/GenBank/DDBJ databases">
        <authorList>
            <consortium name="Pathogen Informatics"/>
            <person name="Doyle S."/>
        </authorList>
    </citation>
    <scope>NUCLEOTIDE SEQUENCE [LARGE SCALE GENOMIC DNA]</scope>
    <source>
        <strain evidence="2 3">NCTC7304</strain>
    </source>
</reference>
<dbReference type="SUPFAM" id="SSF52540">
    <property type="entry name" value="P-loop containing nucleoside triphosphate hydrolases"/>
    <property type="match status" value="1"/>
</dbReference>
<dbReference type="GO" id="GO:0030488">
    <property type="term" value="P:tRNA methylation"/>
    <property type="evidence" value="ECO:0007669"/>
    <property type="project" value="TreeGrafter"/>
</dbReference>
<accession>A0A379T5Q2</accession>
<dbReference type="EC" id="3.6.-.-" evidence="2"/>
<dbReference type="EMBL" id="UGXD01000002">
    <property type="protein sequence ID" value="SUG35874.1"/>
    <property type="molecule type" value="Genomic_DNA"/>
</dbReference>
<dbReference type="InterPro" id="IPR025867">
    <property type="entry name" value="MnmE_helical"/>
</dbReference>
<dbReference type="GO" id="GO:0002098">
    <property type="term" value="P:tRNA wobble uridine modification"/>
    <property type="evidence" value="ECO:0007669"/>
    <property type="project" value="TreeGrafter"/>
</dbReference>
<proteinExistence type="predicted"/>
<feature type="domain" description="MnmE helical" evidence="1">
    <location>
        <begin position="48"/>
        <end position="153"/>
    </location>
</feature>
<dbReference type="GO" id="GO:0005829">
    <property type="term" value="C:cytosol"/>
    <property type="evidence" value="ECO:0007669"/>
    <property type="project" value="TreeGrafter"/>
</dbReference>